<reference evidence="1 2" key="1">
    <citation type="submission" date="2019-05" db="EMBL/GenBank/DDBJ databases">
        <title>Another draft genome of Portunus trituberculatus and its Hox gene families provides insights of decapod evolution.</title>
        <authorList>
            <person name="Jeong J.-H."/>
            <person name="Song I."/>
            <person name="Kim S."/>
            <person name="Choi T."/>
            <person name="Kim D."/>
            <person name="Ryu S."/>
            <person name="Kim W."/>
        </authorList>
    </citation>
    <scope>NUCLEOTIDE SEQUENCE [LARGE SCALE GENOMIC DNA]</scope>
    <source>
        <tissue evidence="1">Muscle</tissue>
    </source>
</reference>
<dbReference type="Proteomes" id="UP000324222">
    <property type="component" value="Unassembled WGS sequence"/>
</dbReference>
<keyword evidence="2" id="KW-1185">Reference proteome</keyword>
<accession>A0A5B7EUW7</accession>
<dbReference type="EMBL" id="VSRR010003651">
    <property type="protein sequence ID" value="MPC36986.1"/>
    <property type="molecule type" value="Genomic_DNA"/>
</dbReference>
<gene>
    <name evidence="1" type="ORF">E2C01_030459</name>
</gene>
<protein>
    <submittedName>
        <fullName evidence="1">Uncharacterized protein</fullName>
    </submittedName>
</protein>
<comment type="caution">
    <text evidence="1">The sequence shown here is derived from an EMBL/GenBank/DDBJ whole genome shotgun (WGS) entry which is preliminary data.</text>
</comment>
<evidence type="ECO:0000313" key="1">
    <source>
        <dbReference type="EMBL" id="MPC36986.1"/>
    </source>
</evidence>
<sequence>MGVATREQIVKGGKTRISHLDLICTRDQGGTNRAGLCWAGLGWAKLDWADGVEALAGLWLWRQSSTLEP</sequence>
<proteinExistence type="predicted"/>
<organism evidence="1 2">
    <name type="scientific">Portunus trituberculatus</name>
    <name type="common">Swimming crab</name>
    <name type="synonym">Neptunus trituberculatus</name>
    <dbReference type="NCBI Taxonomy" id="210409"/>
    <lineage>
        <taxon>Eukaryota</taxon>
        <taxon>Metazoa</taxon>
        <taxon>Ecdysozoa</taxon>
        <taxon>Arthropoda</taxon>
        <taxon>Crustacea</taxon>
        <taxon>Multicrustacea</taxon>
        <taxon>Malacostraca</taxon>
        <taxon>Eumalacostraca</taxon>
        <taxon>Eucarida</taxon>
        <taxon>Decapoda</taxon>
        <taxon>Pleocyemata</taxon>
        <taxon>Brachyura</taxon>
        <taxon>Eubrachyura</taxon>
        <taxon>Portunoidea</taxon>
        <taxon>Portunidae</taxon>
        <taxon>Portuninae</taxon>
        <taxon>Portunus</taxon>
    </lineage>
</organism>
<dbReference type="AlphaFoldDB" id="A0A5B7EUW7"/>
<evidence type="ECO:0000313" key="2">
    <source>
        <dbReference type="Proteomes" id="UP000324222"/>
    </source>
</evidence>
<name>A0A5B7EUW7_PORTR</name>